<evidence type="ECO:0000313" key="4">
    <source>
        <dbReference type="EMBL" id="KAG0253077.1"/>
    </source>
</evidence>
<sequence>MFLKTLFIPTLLAALALSASAAPVRTRARNPRLSTRINTLSASDARTTWFSDKTGSCRLPFDQSDMIVALNAKMMGDYSGPRSQCGRIMEVSYGEKKVEVAVVDTCPSEYCTRGAIDLSQAAFKKLAGLDKGVLETTWKLTNRMKTDWK</sequence>
<evidence type="ECO:0000256" key="2">
    <source>
        <dbReference type="SAM" id="SignalP"/>
    </source>
</evidence>
<proteinExistence type="predicted"/>
<dbReference type="EMBL" id="JAAAJB010000610">
    <property type="protein sequence ID" value="KAG0253077.1"/>
    <property type="molecule type" value="Genomic_DNA"/>
</dbReference>
<dbReference type="Gene3D" id="2.40.40.10">
    <property type="entry name" value="RlpA-like domain"/>
    <property type="match status" value="1"/>
</dbReference>
<dbReference type="InterPro" id="IPR009009">
    <property type="entry name" value="RlpA-like_DPBB"/>
</dbReference>
<dbReference type="OrthoDB" id="623670at2759"/>
<reference evidence="4" key="1">
    <citation type="journal article" date="2020" name="Fungal Divers.">
        <title>Resolving the Mortierellaceae phylogeny through synthesis of multi-gene phylogenetics and phylogenomics.</title>
        <authorList>
            <person name="Vandepol N."/>
            <person name="Liber J."/>
            <person name="Desiro A."/>
            <person name="Na H."/>
            <person name="Kennedy M."/>
            <person name="Barry K."/>
            <person name="Grigoriev I.V."/>
            <person name="Miller A.N."/>
            <person name="O'Donnell K."/>
            <person name="Stajich J.E."/>
            <person name="Bonito G."/>
        </authorList>
    </citation>
    <scope>NUCLEOTIDE SEQUENCE</scope>
    <source>
        <strain evidence="4">BC1065</strain>
    </source>
</reference>
<dbReference type="PANTHER" id="PTHR31836">
    <property type="match status" value="1"/>
</dbReference>
<dbReference type="Proteomes" id="UP000807716">
    <property type="component" value="Unassembled WGS sequence"/>
</dbReference>
<dbReference type="InterPro" id="IPR051477">
    <property type="entry name" value="Expansin_CellWall"/>
</dbReference>
<comment type="caution">
    <text evidence="4">The sequence shown here is derived from an EMBL/GenBank/DDBJ whole genome shotgun (WGS) entry which is preliminary data.</text>
</comment>
<dbReference type="Pfam" id="PF03330">
    <property type="entry name" value="DPBB_1"/>
    <property type="match status" value="1"/>
</dbReference>
<dbReference type="CDD" id="cd22191">
    <property type="entry name" value="DPBB_RlpA_EXP_N-like"/>
    <property type="match status" value="1"/>
</dbReference>
<feature type="chain" id="PRO_5040226224" description="RlpA-like protein double-psi beta-barrel domain-containing protein" evidence="2">
    <location>
        <begin position="22"/>
        <end position="149"/>
    </location>
</feature>
<dbReference type="InterPro" id="IPR036908">
    <property type="entry name" value="RlpA-like_sf"/>
</dbReference>
<dbReference type="PANTHER" id="PTHR31836:SF28">
    <property type="entry name" value="SRCR DOMAIN-CONTAINING PROTEIN-RELATED"/>
    <property type="match status" value="1"/>
</dbReference>
<organism evidence="4 5">
    <name type="scientific">Actinomortierella ambigua</name>
    <dbReference type="NCBI Taxonomy" id="1343610"/>
    <lineage>
        <taxon>Eukaryota</taxon>
        <taxon>Fungi</taxon>
        <taxon>Fungi incertae sedis</taxon>
        <taxon>Mucoromycota</taxon>
        <taxon>Mortierellomycotina</taxon>
        <taxon>Mortierellomycetes</taxon>
        <taxon>Mortierellales</taxon>
        <taxon>Mortierellaceae</taxon>
        <taxon>Actinomortierella</taxon>
    </lineage>
</organism>
<accession>A0A9P6TYT7</accession>
<evidence type="ECO:0000313" key="5">
    <source>
        <dbReference type="Proteomes" id="UP000807716"/>
    </source>
</evidence>
<evidence type="ECO:0000259" key="3">
    <source>
        <dbReference type="Pfam" id="PF03330"/>
    </source>
</evidence>
<dbReference type="AlphaFoldDB" id="A0A9P6TYT7"/>
<gene>
    <name evidence="4" type="ORF">DFQ27_007688</name>
</gene>
<feature type="domain" description="RlpA-like protein double-psi beta-barrel" evidence="3">
    <location>
        <begin position="46"/>
        <end position="135"/>
    </location>
</feature>
<dbReference type="SUPFAM" id="SSF50685">
    <property type="entry name" value="Barwin-like endoglucanases"/>
    <property type="match status" value="1"/>
</dbReference>
<keyword evidence="1 2" id="KW-0732">Signal</keyword>
<name>A0A9P6TYT7_9FUNG</name>
<evidence type="ECO:0000256" key="1">
    <source>
        <dbReference type="ARBA" id="ARBA00022729"/>
    </source>
</evidence>
<keyword evidence="5" id="KW-1185">Reference proteome</keyword>
<protein>
    <recommendedName>
        <fullName evidence="3">RlpA-like protein double-psi beta-barrel domain-containing protein</fullName>
    </recommendedName>
</protein>
<feature type="signal peptide" evidence="2">
    <location>
        <begin position="1"/>
        <end position="21"/>
    </location>
</feature>